<keyword evidence="1 10" id="KW-1003">Cell membrane</keyword>
<keyword evidence="4 10" id="KW-0441">Lipid A biosynthesis</keyword>
<dbReference type="Proteomes" id="UP000295361">
    <property type="component" value="Unassembled WGS sequence"/>
</dbReference>
<evidence type="ECO:0000256" key="6">
    <source>
        <dbReference type="ARBA" id="ARBA00022801"/>
    </source>
</evidence>
<feature type="binding site" evidence="10">
    <location>
        <position position="221"/>
    </location>
    <ligand>
        <name>Mn(2+)</name>
        <dbReference type="ChEBI" id="CHEBI:29035"/>
        <label>1</label>
    </ligand>
</feature>
<proteinExistence type="inferred from homology"/>
<dbReference type="GO" id="GO:0005737">
    <property type="term" value="C:cytoplasm"/>
    <property type="evidence" value="ECO:0007669"/>
    <property type="project" value="InterPro"/>
</dbReference>
<comment type="caution">
    <text evidence="12">The sequence shown here is derived from an EMBL/GenBank/DDBJ whole genome shotgun (WGS) entry which is preliminary data.</text>
</comment>
<keyword evidence="9 10" id="KW-0464">Manganese</keyword>
<evidence type="ECO:0000313" key="13">
    <source>
        <dbReference type="Proteomes" id="UP000295361"/>
    </source>
</evidence>
<dbReference type="GO" id="GO:0019897">
    <property type="term" value="C:extrinsic component of plasma membrane"/>
    <property type="evidence" value="ECO:0007669"/>
    <property type="project" value="UniProtKB-UniRule"/>
</dbReference>
<keyword evidence="7 10" id="KW-0443">Lipid metabolism</keyword>
<feature type="binding site" evidence="10">
    <location>
        <position position="219"/>
    </location>
    <ligand>
        <name>substrate</name>
    </ligand>
</feature>
<comment type="cofactor">
    <cofactor evidence="10">
        <name>Mn(2+)</name>
        <dbReference type="ChEBI" id="CHEBI:29035"/>
    </cofactor>
    <text evidence="10">Binds 2 Mn(2+) ions per subunit in a binuclear metal center.</text>
</comment>
<feature type="binding site" evidence="10">
    <location>
        <position position="145"/>
    </location>
    <ligand>
        <name>substrate</name>
    </ligand>
</feature>
<feature type="binding site" evidence="10">
    <location>
        <position position="137"/>
    </location>
    <ligand>
        <name>Mn(2+)</name>
        <dbReference type="ChEBI" id="CHEBI:29035"/>
        <label>2</label>
    </ligand>
</feature>
<feature type="binding site" evidence="10">
    <location>
        <position position="190"/>
    </location>
    <ligand>
        <name>substrate</name>
    </ligand>
</feature>
<dbReference type="GO" id="GO:0009245">
    <property type="term" value="P:lipid A biosynthetic process"/>
    <property type="evidence" value="ECO:0007669"/>
    <property type="project" value="UniProtKB-UniRule"/>
</dbReference>
<dbReference type="Gene3D" id="3.60.21.10">
    <property type="match status" value="1"/>
</dbReference>
<dbReference type="EMBL" id="SNXS01000001">
    <property type="protein sequence ID" value="TDP74441.1"/>
    <property type="molecule type" value="Genomic_DNA"/>
</dbReference>
<feature type="binding site" evidence="10">
    <location>
        <position position="64"/>
    </location>
    <ligand>
        <name>Mn(2+)</name>
        <dbReference type="ChEBI" id="CHEBI:29035"/>
        <label>1</label>
    </ligand>
</feature>
<feature type="binding site" evidence="10">
    <location>
        <position position="219"/>
    </location>
    <ligand>
        <name>Mn(2+)</name>
        <dbReference type="ChEBI" id="CHEBI:29035"/>
        <label>2</label>
    </ligand>
</feature>
<evidence type="ECO:0000256" key="5">
    <source>
        <dbReference type="ARBA" id="ARBA00022723"/>
    </source>
</evidence>
<dbReference type="InterPro" id="IPR043461">
    <property type="entry name" value="LpxH-like"/>
</dbReference>
<organism evidence="12 13">
    <name type="scientific">Roseateles toxinivorans</name>
    <dbReference type="NCBI Taxonomy" id="270368"/>
    <lineage>
        <taxon>Bacteria</taxon>
        <taxon>Pseudomonadati</taxon>
        <taxon>Pseudomonadota</taxon>
        <taxon>Betaproteobacteria</taxon>
        <taxon>Burkholderiales</taxon>
        <taxon>Sphaerotilaceae</taxon>
        <taxon>Roseateles</taxon>
    </lineage>
</organism>
<keyword evidence="6 10" id="KW-0378">Hydrolase</keyword>
<gene>
    <name evidence="10" type="primary">lpxH</name>
    <name evidence="12" type="ORF">DES47_101499</name>
</gene>
<sequence length="267" mass="29038">MKSADRAAGGSTLPLFDELPAAPGWTQIDLLSDLHLAPDTPATLAALERHLRDTPAQAVFLLGDIFEVWVGDDARFDGFEAQCTALLRQAAQRLTLFFMPGNRDFLVGPALLADVGMQGLSDPTVLIAYGQRMLLSHGDALCLDDADYQRFRAEVRGGAWQTAFLAKPLIERKAIARGLRTQSEDRKRGQMPSDWSDLDAAACLDWLAHAGADLLIHGHTHRPATHALAAGKHRVVLSDWDLDGQHGPARAEVLRLSATGLQRLSLV</sequence>
<dbReference type="InterPro" id="IPR004843">
    <property type="entry name" value="Calcineurin-like_PHP"/>
</dbReference>
<evidence type="ECO:0000256" key="9">
    <source>
        <dbReference type="ARBA" id="ARBA00023211"/>
    </source>
</evidence>
<keyword evidence="2 10" id="KW-0444">Lipid biosynthesis</keyword>
<evidence type="ECO:0000256" key="4">
    <source>
        <dbReference type="ARBA" id="ARBA00022556"/>
    </source>
</evidence>
<evidence type="ECO:0000256" key="2">
    <source>
        <dbReference type="ARBA" id="ARBA00022516"/>
    </source>
</evidence>
<dbReference type="FunCoup" id="A0A4R6QSX1">
    <property type="interactions" value="162"/>
</dbReference>
<dbReference type="RefSeq" id="WP_208114883.1">
    <property type="nucleotide sequence ID" value="NZ_SNXS01000001.1"/>
</dbReference>
<dbReference type="InParanoid" id="A0A4R6QSX1"/>
<feature type="binding site" evidence="10">
    <location>
        <position position="102"/>
    </location>
    <ligand>
        <name>Mn(2+)</name>
        <dbReference type="ChEBI" id="CHEBI:29035"/>
        <label>2</label>
    </ligand>
</feature>
<dbReference type="AlphaFoldDB" id="A0A4R6QSX1"/>
<feature type="binding site" evidence="10">
    <location>
        <position position="183"/>
    </location>
    <ligand>
        <name>substrate</name>
    </ligand>
</feature>
<dbReference type="InterPro" id="IPR029052">
    <property type="entry name" value="Metallo-depent_PP-like"/>
</dbReference>
<evidence type="ECO:0000256" key="3">
    <source>
        <dbReference type="ARBA" id="ARBA00022519"/>
    </source>
</evidence>
<reference evidence="12 13" key="1">
    <citation type="submission" date="2019-03" db="EMBL/GenBank/DDBJ databases">
        <title>Genomic Encyclopedia of Type Strains, Phase IV (KMG-IV): sequencing the most valuable type-strain genomes for metagenomic binning, comparative biology and taxonomic classification.</title>
        <authorList>
            <person name="Goeker M."/>
        </authorList>
    </citation>
    <scope>NUCLEOTIDE SEQUENCE [LARGE SCALE GENOMIC DNA]</scope>
    <source>
        <strain evidence="12 13">DSM 16998</strain>
    </source>
</reference>
<dbReference type="PANTHER" id="PTHR34990:SF1">
    <property type="entry name" value="UDP-2,3-DIACYLGLUCOSAMINE HYDROLASE"/>
    <property type="match status" value="1"/>
</dbReference>
<feature type="binding site" evidence="10">
    <location>
        <position position="33"/>
    </location>
    <ligand>
        <name>Mn(2+)</name>
        <dbReference type="ChEBI" id="CHEBI:29035"/>
        <label>1</label>
    </ligand>
</feature>
<feature type="binding site" evidence="10">
    <location>
        <position position="35"/>
    </location>
    <ligand>
        <name>Mn(2+)</name>
        <dbReference type="ChEBI" id="CHEBI:29035"/>
        <label>1</label>
    </ligand>
</feature>
<comment type="pathway">
    <text evidence="10">Glycolipid biosynthesis; lipid IV(A) biosynthesis; lipid IV(A) from (3R)-3-hydroxytetradecanoyl-[acyl-carrier-protein] and UDP-N-acetyl-alpha-D-glucosamine: step 4/6.</text>
</comment>
<comment type="catalytic activity">
    <reaction evidence="10">
        <text>UDP-2-N,3-O-bis[(3R)-3-hydroxytetradecanoyl]-alpha-D-glucosamine + H2O = 2-N,3-O-bis[(3R)-3-hydroxytetradecanoyl]-alpha-D-glucosaminyl 1-phosphate + UMP + 2 H(+)</text>
        <dbReference type="Rhea" id="RHEA:25213"/>
        <dbReference type="ChEBI" id="CHEBI:15377"/>
        <dbReference type="ChEBI" id="CHEBI:15378"/>
        <dbReference type="ChEBI" id="CHEBI:57865"/>
        <dbReference type="ChEBI" id="CHEBI:57957"/>
        <dbReference type="ChEBI" id="CHEBI:78847"/>
        <dbReference type="EC" id="3.6.1.54"/>
    </reaction>
</comment>
<keyword evidence="8 10" id="KW-0472">Membrane</keyword>
<evidence type="ECO:0000256" key="1">
    <source>
        <dbReference type="ARBA" id="ARBA00022475"/>
    </source>
</evidence>
<name>A0A4R6QSX1_9BURK</name>
<keyword evidence="13" id="KW-1185">Reference proteome</keyword>
<dbReference type="GO" id="GO:0008758">
    <property type="term" value="F:UDP-2,3-diacylglucosamine hydrolase activity"/>
    <property type="evidence" value="ECO:0007669"/>
    <property type="project" value="UniProtKB-UniRule"/>
</dbReference>
<dbReference type="GO" id="GO:0030145">
    <property type="term" value="F:manganese ion binding"/>
    <property type="evidence" value="ECO:0007669"/>
    <property type="project" value="UniProtKB-UniRule"/>
</dbReference>
<evidence type="ECO:0000256" key="8">
    <source>
        <dbReference type="ARBA" id="ARBA00023136"/>
    </source>
</evidence>
<keyword evidence="3 10" id="KW-0997">Cell inner membrane</keyword>
<evidence type="ECO:0000313" key="12">
    <source>
        <dbReference type="EMBL" id="TDP74441.1"/>
    </source>
</evidence>
<feature type="binding site" evidence="10">
    <location>
        <begin position="102"/>
        <end position="103"/>
    </location>
    <ligand>
        <name>substrate</name>
    </ligand>
</feature>
<feature type="binding site" evidence="10">
    <location>
        <position position="64"/>
    </location>
    <ligand>
        <name>Mn(2+)</name>
        <dbReference type="ChEBI" id="CHEBI:29035"/>
        <label>2</label>
    </ligand>
</feature>
<dbReference type="CDD" id="cd07398">
    <property type="entry name" value="MPP_YbbF-LpxH"/>
    <property type="match status" value="1"/>
</dbReference>
<dbReference type="Pfam" id="PF00149">
    <property type="entry name" value="Metallophos"/>
    <property type="match status" value="1"/>
</dbReference>
<dbReference type="NCBIfam" id="NF003743">
    <property type="entry name" value="PRK05340.1"/>
    <property type="match status" value="1"/>
</dbReference>
<evidence type="ECO:0000256" key="7">
    <source>
        <dbReference type="ARBA" id="ARBA00023098"/>
    </source>
</evidence>
<feature type="domain" description="Calcineurin-like phosphoesterase" evidence="11">
    <location>
        <begin position="28"/>
        <end position="223"/>
    </location>
</feature>
<evidence type="ECO:0000259" key="11">
    <source>
        <dbReference type="Pfam" id="PF00149"/>
    </source>
</evidence>
<accession>A0A4R6QSX1</accession>
<comment type="subcellular location">
    <subcellularLocation>
        <location evidence="10">Cell inner membrane</location>
        <topology evidence="10">Peripheral membrane protein</topology>
        <orientation evidence="10">Cytoplasmic side</orientation>
    </subcellularLocation>
</comment>
<evidence type="ECO:0000256" key="10">
    <source>
        <dbReference type="HAMAP-Rule" id="MF_00575"/>
    </source>
</evidence>
<comment type="similarity">
    <text evidence="10">Belongs to the LpxH family.</text>
</comment>
<protein>
    <recommendedName>
        <fullName evidence="10">UDP-2,3-diacylglucosamine hydrolase</fullName>
        <ecNumber evidence="10">3.6.1.54</ecNumber>
    </recommendedName>
    <alternativeName>
        <fullName evidence="10">UDP-2,3-diacylglucosamine diphosphatase</fullName>
    </alternativeName>
</protein>
<dbReference type="EC" id="3.6.1.54" evidence="10"/>
<keyword evidence="5 10" id="KW-0479">Metal-binding</keyword>
<dbReference type="PANTHER" id="PTHR34990">
    <property type="entry name" value="UDP-2,3-DIACYLGLUCOSAMINE HYDROLASE-RELATED"/>
    <property type="match status" value="1"/>
</dbReference>
<dbReference type="InterPro" id="IPR010138">
    <property type="entry name" value="UDP-diacylglucosamine_Hdrlase"/>
</dbReference>
<comment type="function">
    <text evidence="10">Hydrolyzes the pyrophosphate bond of UDP-2,3-diacylglucosamine to yield 2,3-diacylglucosamine 1-phosphate (lipid X) and UMP by catalyzing the attack of water at the alpha-P atom. Involved in the biosynthesis of lipid A, a phosphorylated glycolipid that anchors the lipopolysaccharide to the outer membrane of the cell.</text>
</comment>
<dbReference type="UniPathway" id="UPA00359">
    <property type="reaction ID" value="UER00480"/>
</dbReference>
<dbReference type="HAMAP" id="MF_00575">
    <property type="entry name" value="LpxH"/>
    <property type="match status" value="1"/>
</dbReference>
<dbReference type="SUPFAM" id="SSF56300">
    <property type="entry name" value="Metallo-dependent phosphatases"/>
    <property type="match status" value="1"/>
</dbReference>
<feature type="binding site" evidence="10">
    <location>
        <position position="187"/>
    </location>
    <ligand>
        <name>substrate</name>
    </ligand>
</feature>